<dbReference type="Proteomes" id="UP001151532">
    <property type="component" value="Chromosome 18"/>
</dbReference>
<evidence type="ECO:0000313" key="2">
    <source>
        <dbReference type="Proteomes" id="UP001151532"/>
    </source>
</evidence>
<accession>A0A9Q0UK60</accession>
<proteinExistence type="predicted"/>
<reference evidence="1" key="2">
    <citation type="journal article" date="2023" name="Int. J. Mol. Sci.">
        <title>De Novo Assembly and Annotation of 11 Diverse Shrub Willow (Salix) Genomes Reveals Novel Gene Organization in Sex-Linked Regions.</title>
        <authorList>
            <person name="Hyden B."/>
            <person name="Feng K."/>
            <person name="Yates T.B."/>
            <person name="Jawdy S."/>
            <person name="Cereghino C."/>
            <person name="Smart L.B."/>
            <person name="Muchero W."/>
        </authorList>
    </citation>
    <scope>NUCLEOTIDE SEQUENCE</scope>
    <source>
        <tissue evidence="1">Shoot tip</tissue>
    </source>
</reference>
<sequence>MKKLSERRTSSCSGWSRSITCMLKTQKRCKKADSEMSLPVDERFCLVRLFVFISAESACNDKMLFV</sequence>
<organism evidence="1 2">
    <name type="scientific">Salix purpurea</name>
    <name type="common">Purple osier willow</name>
    <dbReference type="NCBI Taxonomy" id="77065"/>
    <lineage>
        <taxon>Eukaryota</taxon>
        <taxon>Viridiplantae</taxon>
        <taxon>Streptophyta</taxon>
        <taxon>Embryophyta</taxon>
        <taxon>Tracheophyta</taxon>
        <taxon>Spermatophyta</taxon>
        <taxon>Magnoliopsida</taxon>
        <taxon>eudicotyledons</taxon>
        <taxon>Gunneridae</taxon>
        <taxon>Pentapetalae</taxon>
        <taxon>rosids</taxon>
        <taxon>fabids</taxon>
        <taxon>Malpighiales</taxon>
        <taxon>Salicaceae</taxon>
        <taxon>Saliceae</taxon>
        <taxon>Salix</taxon>
    </lineage>
</organism>
<protein>
    <submittedName>
        <fullName evidence="1">Uncharacterized protein</fullName>
    </submittedName>
</protein>
<gene>
    <name evidence="1" type="ORF">OIU79_002876</name>
</gene>
<reference evidence="1" key="1">
    <citation type="submission" date="2022-11" db="EMBL/GenBank/DDBJ databases">
        <authorList>
            <person name="Hyden B.L."/>
            <person name="Feng K."/>
            <person name="Yates T."/>
            <person name="Jawdy S."/>
            <person name="Smart L.B."/>
            <person name="Muchero W."/>
        </authorList>
    </citation>
    <scope>NUCLEOTIDE SEQUENCE</scope>
    <source>
        <tissue evidence="1">Shoot tip</tissue>
    </source>
</reference>
<evidence type="ECO:0000313" key="1">
    <source>
        <dbReference type="EMBL" id="KAJ6731634.1"/>
    </source>
</evidence>
<comment type="caution">
    <text evidence="1">The sequence shown here is derived from an EMBL/GenBank/DDBJ whole genome shotgun (WGS) entry which is preliminary data.</text>
</comment>
<dbReference type="AlphaFoldDB" id="A0A9Q0UK60"/>
<dbReference type="EMBL" id="JAPFFK010000012">
    <property type="protein sequence ID" value="KAJ6731634.1"/>
    <property type="molecule type" value="Genomic_DNA"/>
</dbReference>
<keyword evidence="2" id="KW-1185">Reference proteome</keyword>
<name>A0A9Q0UK60_SALPP</name>